<evidence type="ECO:0008006" key="3">
    <source>
        <dbReference type="Google" id="ProtNLM"/>
    </source>
</evidence>
<evidence type="ECO:0000313" key="2">
    <source>
        <dbReference type="Proteomes" id="UP000886890"/>
    </source>
</evidence>
<reference evidence="1" key="1">
    <citation type="journal article" date="2021" name="PeerJ">
        <title>Extensive microbial diversity within the chicken gut microbiome revealed by metagenomics and culture.</title>
        <authorList>
            <person name="Gilroy R."/>
            <person name="Ravi A."/>
            <person name="Getino M."/>
            <person name="Pursley I."/>
            <person name="Horton D.L."/>
            <person name="Alikhan N.F."/>
            <person name="Baker D."/>
            <person name="Gharbi K."/>
            <person name="Hall N."/>
            <person name="Watson M."/>
            <person name="Adriaenssens E.M."/>
            <person name="Foster-Nyarko E."/>
            <person name="Jarju S."/>
            <person name="Secka A."/>
            <person name="Antonio M."/>
            <person name="Oren A."/>
            <person name="Chaudhuri R.R."/>
            <person name="La Ragione R."/>
            <person name="Hildebrand F."/>
            <person name="Pallen M.J."/>
        </authorList>
    </citation>
    <scope>NUCLEOTIDE SEQUENCE</scope>
    <source>
        <strain evidence="1">CHK183-1962</strain>
    </source>
</reference>
<sequence length="106" mass="11981">MAGKDEYIREAETYDTLVQMTDEKKQMEYEAREKALRDYQSQMLSAENAGFKKGEQSGFEKGERSGYQNGLKKAKCVFQLNAQGKTAAEIAEICQMPEQEVLDVLG</sequence>
<organism evidence="1 2">
    <name type="scientific">Candidatus Fusicatenibacter merdavium</name>
    <dbReference type="NCBI Taxonomy" id="2838600"/>
    <lineage>
        <taxon>Bacteria</taxon>
        <taxon>Bacillati</taxon>
        <taxon>Bacillota</taxon>
        <taxon>Clostridia</taxon>
        <taxon>Lachnospirales</taxon>
        <taxon>Lachnospiraceae</taxon>
        <taxon>Fusicatenibacter</taxon>
    </lineage>
</organism>
<proteinExistence type="predicted"/>
<reference evidence="1" key="2">
    <citation type="submission" date="2021-04" db="EMBL/GenBank/DDBJ databases">
        <authorList>
            <person name="Gilroy R."/>
        </authorList>
    </citation>
    <scope>NUCLEOTIDE SEQUENCE</scope>
    <source>
        <strain evidence="1">CHK183-1962</strain>
    </source>
</reference>
<dbReference type="AlphaFoldDB" id="A0A9D1XF06"/>
<accession>A0A9D1XF06</accession>
<evidence type="ECO:0000313" key="1">
    <source>
        <dbReference type="EMBL" id="HIX77916.1"/>
    </source>
</evidence>
<protein>
    <recommendedName>
        <fullName evidence="3">Flagellar assembly protein H</fullName>
    </recommendedName>
</protein>
<name>A0A9D1XF06_9FIRM</name>
<dbReference type="EMBL" id="DXEK01000165">
    <property type="protein sequence ID" value="HIX77916.1"/>
    <property type="molecule type" value="Genomic_DNA"/>
</dbReference>
<dbReference type="Proteomes" id="UP000886890">
    <property type="component" value="Unassembled WGS sequence"/>
</dbReference>
<comment type="caution">
    <text evidence="1">The sequence shown here is derived from an EMBL/GenBank/DDBJ whole genome shotgun (WGS) entry which is preliminary data.</text>
</comment>
<gene>
    <name evidence="1" type="ORF">H9734_10030</name>
</gene>